<evidence type="ECO:0000256" key="2">
    <source>
        <dbReference type="RuleBase" id="RU003616"/>
    </source>
</evidence>
<protein>
    <submittedName>
        <fullName evidence="4">HSP20 family protein</fullName>
    </submittedName>
</protein>
<name>A0A315ZA82_SEDFL</name>
<keyword evidence="5" id="KW-1185">Reference proteome</keyword>
<evidence type="ECO:0000259" key="3">
    <source>
        <dbReference type="PROSITE" id="PS01031"/>
    </source>
</evidence>
<dbReference type="OrthoDB" id="9814487at2"/>
<organism evidence="4 5">
    <name type="scientific">Sediminitomix flava</name>
    <dbReference type="NCBI Taxonomy" id="379075"/>
    <lineage>
        <taxon>Bacteria</taxon>
        <taxon>Pseudomonadati</taxon>
        <taxon>Bacteroidota</taxon>
        <taxon>Cytophagia</taxon>
        <taxon>Cytophagales</taxon>
        <taxon>Flammeovirgaceae</taxon>
        <taxon>Sediminitomix</taxon>
    </lineage>
</organism>
<dbReference type="InterPro" id="IPR031107">
    <property type="entry name" value="Small_HSP"/>
</dbReference>
<dbReference type="InterPro" id="IPR002068">
    <property type="entry name" value="A-crystallin/Hsp20_dom"/>
</dbReference>
<gene>
    <name evidence="4" type="ORF">BC781_104389</name>
</gene>
<dbReference type="PANTHER" id="PTHR11527">
    <property type="entry name" value="HEAT-SHOCK PROTEIN 20 FAMILY MEMBER"/>
    <property type="match status" value="1"/>
</dbReference>
<comment type="caution">
    <text evidence="4">The sequence shown here is derived from an EMBL/GenBank/DDBJ whole genome shotgun (WGS) entry which is preliminary data.</text>
</comment>
<dbReference type="Proteomes" id="UP000245535">
    <property type="component" value="Unassembled WGS sequence"/>
</dbReference>
<accession>A0A315ZA82</accession>
<comment type="similarity">
    <text evidence="1 2">Belongs to the small heat shock protein (HSP20) family.</text>
</comment>
<dbReference type="InterPro" id="IPR008978">
    <property type="entry name" value="HSP20-like_chaperone"/>
</dbReference>
<evidence type="ECO:0000313" key="5">
    <source>
        <dbReference type="Proteomes" id="UP000245535"/>
    </source>
</evidence>
<evidence type="ECO:0000256" key="1">
    <source>
        <dbReference type="PROSITE-ProRule" id="PRU00285"/>
    </source>
</evidence>
<dbReference type="PROSITE" id="PS01031">
    <property type="entry name" value="SHSP"/>
    <property type="match status" value="1"/>
</dbReference>
<dbReference type="CDD" id="cd06464">
    <property type="entry name" value="ACD_sHsps-like"/>
    <property type="match status" value="1"/>
</dbReference>
<dbReference type="EMBL" id="QGDO01000004">
    <property type="protein sequence ID" value="PWJ41114.1"/>
    <property type="molecule type" value="Genomic_DNA"/>
</dbReference>
<reference evidence="4 5" key="1">
    <citation type="submission" date="2018-03" db="EMBL/GenBank/DDBJ databases">
        <title>Genomic Encyclopedia of Archaeal and Bacterial Type Strains, Phase II (KMG-II): from individual species to whole genera.</title>
        <authorList>
            <person name="Goeker M."/>
        </authorList>
    </citation>
    <scope>NUCLEOTIDE SEQUENCE [LARGE SCALE GENOMIC DNA]</scope>
    <source>
        <strain evidence="4 5">DSM 28229</strain>
    </source>
</reference>
<dbReference type="Pfam" id="PF00011">
    <property type="entry name" value="HSP20"/>
    <property type="match status" value="1"/>
</dbReference>
<feature type="domain" description="SHSP" evidence="3">
    <location>
        <begin position="19"/>
        <end position="128"/>
    </location>
</feature>
<evidence type="ECO:0000313" key="4">
    <source>
        <dbReference type="EMBL" id="PWJ41114.1"/>
    </source>
</evidence>
<proteinExistence type="inferred from homology"/>
<dbReference type="Gene3D" id="2.60.40.790">
    <property type="match status" value="1"/>
</dbReference>
<dbReference type="AlphaFoldDB" id="A0A315ZA82"/>
<dbReference type="RefSeq" id="WP_109620180.1">
    <property type="nucleotide sequence ID" value="NZ_QGDO01000004.1"/>
</dbReference>
<sequence length="128" mass="14756">MYTSTIPTFIDEIFNTGKKYVSNPFPAVNIKESETGFTLEIAAPGLEKEDFNIKVEENTLQVSTEKKEEADVKFYRKEFSYDAFKRSFKLPRNVDTEQISASYINGILTLELPKKEEMKARKVEVQVD</sequence>
<dbReference type="SUPFAM" id="SSF49764">
    <property type="entry name" value="HSP20-like chaperones"/>
    <property type="match status" value="1"/>
</dbReference>